<dbReference type="Pfam" id="PF00034">
    <property type="entry name" value="Cytochrom_C"/>
    <property type="match status" value="1"/>
</dbReference>
<reference evidence="10 11" key="1">
    <citation type="submission" date="2024-08" db="EMBL/GenBank/DDBJ databases">
        <authorList>
            <person name="Wei W."/>
        </authorList>
    </citation>
    <scope>NUCLEOTIDE SEQUENCE [LARGE SCALE GENOMIC DNA]</scope>
    <source>
        <strain evidence="10 11">XU2</strain>
    </source>
</reference>
<keyword evidence="5 6" id="KW-0408">Iron</keyword>
<evidence type="ECO:0000256" key="2">
    <source>
        <dbReference type="ARBA" id="ARBA00022617"/>
    </source>
</evidence>
<keyword evidence="4" id="KW-0249">Electron transport</keyword>
<feature type="chain" id="PRO_5047183792" evidence="8">
    <location>
        <begin position="26"/>
        <end position="154"/>
    </location>
</feature>
<dbReference type="SUPFAM" id="SSF46626">
    <property type="entry name" value="Cytochrome c"/>
    <property type="match status" value="1"/>
</dbReference>
<comment type="caution">
    <text evidence="10">The sequence shown here is derived from an EMBL/GenBank/DDBJ whole genome shotgun (WGS) entry which is preliminary data.</text>
</comment>
<sequence length="154" mass="15946">MKKVSLLLCCGAFLVACNGNSSSTAKEGALESTETDSAASASMSAGTRQPDADTSSLNLGTDRSAGTGSVENGAKLIAQSDCTACHKIDQKVVGPAYEAVAQKYENNEKDIAYLAGKIIQGGQGVWGPVAMTPHPGLSEQDAKQMAQYIMSLKK</sequence>
<evidence type="ECO:0000256" key="7">
    <source>
        <dbReference type="SAM" id="MobiDB-lite"/>
    </source>
</evidence>
<dbReference type="PROSITE" id="PS51007">
    <property type="entry name" value="CYTC"/>
    <property type="match status" value="1"/>
</dbReference>
<dbReference type="EMBL" id="JBGOGF010000013">
    <property type="protein sequence ID" value="MFA1773462.1"/>
    <property type="molecule type" value="Genomic_DNA"/>
</dbReference>
<gene>
    <name evidence="10" type="ORF">ACD591_19330</name>
</gene>
<keyword evidence="8" id="KW-0732">Signal</keyword>
<keyword evidence="3 6" id="KW-0479">Metal-binding</keyword>
<keyword evidence="11" id="KW-1185">Reference proteome</keyword>
<dbReference type="Proteomes" id="UP001570846">
    <property type="component" value="Unassembled WGS sequence"/>
</dbReference>
<protein>
    <submittedName>
        <fullName evidence="10">C-type cytochrome</fullName>
    </submittedName>
</protein>
<keyword evidence="2 6" id="KW-0349">Heme</keyword>
<dbReference type="InterPro" id="IPR036909">
    <property type="entry name" value="Cyt_c-like_dom_sf"/>
</dbReference>
<organism evidence="10 11">
    <name type="scientific">Rufibacter glacialis</name>
    <dbReference type="NCBI Taxonomy" id="1259555"/>
    <lineage>
        <taxon>Bacteria</taxon>
        <taxon>Pseudomonadati</taxon>
        <taxon>Bacteroidota</taxon>
        <taxon>Cytophagia</taxon>
        <taxon>Cytophagales</taxon>
        <taxon>Hymenobacteraceae</taxon>
        <taxon>Rufibacter</taxon>
    </lineage>
</organism>
<evidence type="ECO:0000256" key="5">
    <source>
        <dbReference type="ARBA" id="ARBA00023004"/>
    </source>
</evidence>
<feature type="compositionally biased region" description="Polar residues" evidence="7">
    <location>
        <begin position="52"/>
        <end position="70"/>
    </location>
</feature>
<dbReference type="RefSeq" id="WP_225840917.1">
    <property type="nucleotide sequence ID" value="NZ_BMMG01000009.1"/>
</dbReference>
<dbReference type="InterPro" id="IPR009056">
    <property type="entry name" value="Cyt_c-like_dom"/>
</dbReference>
<accession>A0ABV4RK93</accession>
<keyword evidence="1" id="KW-0813">Transport</keyword>
<evidence type="ECO:0000259" key="9">
    <source>
        <dbReference type="PROSITE" id="PS51007"/>
    </source>
</evidence>
<evidence type="ECO:0000256" key="6">
    <source>
        <dbReference type="PROSITE-ProRule" id="PRU00433"/>
    </source>
</evidence>
<evidence type="ECO:0000256" key="1">
    <source>
        <dbReference type="ARBA" id="ARBA00022448"/>
    </source>
</evidence>
<feature type="domain" description="Cytochrome c" evidence="9">
    <location>
        <begin position="68"/>
        <end position="153"/>
    </location>
</feature>
<dbReference type="PRINTS" id="PR00606">
    <property type="entry name" value="CYTCHROMECID"/>
</dbReference>
<evidence type="ECO:0000256" key="8">
    <source>
        <dbReference type="SAM" id="SignalP"/>
    </source>
</evidence>
<evidence type="ECO:0000313" key="11">
    <source>
        <dbReference type="Proteomes" id="UP001570846"/>
    </source>
</evidence>
<feature type="signal peptide" evidence="8">
    <location>
        <begin position="1"/>
        <end position="25"/>
    </location>
</feature>
<dbReference type="PROSITE" id="PS51257">
    <property type="entry name" value="PROKAR_LIPOPROTEIN"/>
    <property type="match status" value="1"/>
</dbReference>
<evidence type="ECO:0000256" key="4">
    <source>
        <dbReference type="ARBA" id="ARBA00022982"/>
    </source>
</evidence>
<feature type="region of interest" description="Disordered" evidence="7">
    <location>
        <begin position="22"/>
        <end position="70"/>
    </location>
</feature>
<dbReference type="InterPro" id="IPR002324">
    <property type="entry name" value="Cyt_c_ID"/>
</dbReference>
<evidence type="ECO:0000313" key="10">
    <source>
        <dbReference type="EMBL" id="MFA1773462.1"/>
    </source>
</evidence>
<name>A0ABV4RK93_9BACT</name>
<dbReference type="Gene3D" id="1.10.760.10">
    <property type="entry name" value="Cytochrome c-like domain"/>
    <property type="match status" value="1"/>
</dbReference>
<proteinExistence type="predicted"/>
<evidence type="ECO:0000256" key="3">
    <source>
        <dbReference type="ARBA" id="ARBA00022723"/>
    </source>
</evidence>